<dbReference type="OrthoDB" id="9810278at2"/>
<reference evidence="4" key="1">
    <citation type="submission" date="2019-01" db="EMBL/GenBank/DDBJ databases">
        <title>Draft genomes of a novel of Sporanaerobacter strains.</title>
        <authorList>
            <person name="Ma S."/>
        </authorList>
    </citation>
    <scope>NUCLEOTIDE SEQUENCE [LARGE SCALE GENOMIC DNA]</scope>
    <source>
        <strain evidence="4">NJN-17</strain>
    </source>
</reference>
<evidence type="ECO:0000256" key="1">
    <source>
        <dbReference type="ARBA" id="ARBA00001966"/>
    </source>
</evidence>
<keyword evidence="4" id="KW-1185">Reference proteome</keyword>
<accession>A0A410QAN8</accession>
<comment type="cofactor">
    <cofactor evidence="1">
        <name>[4Fe-4S] cluster</name>
        <dbReference type="ChEBI" id="CHEBI:49883"/>
    </cofactor>
</comment>
<dbReference type="PANTHER" id="PTHR30548">
    <property type="entry name" value="2-HYDROXYGLUTARYL-COA DEHYDRATASE, D-COMPONENT-RELATED"/>
    <property type="match status" value="1"/>
</dbReference>
<evidence type="ECO:0000256" key="2">
    <source>
        <dbReference type="ARBA" id="ARBA00005806"/>
    </source>
</evidence>
<gene>
    <name evidence="3" type="ORF">EQM13_05300</name>
</gene>
<evidence type="ECO:0000313" key="4">
    <source>
        <dbReference type="Proteomes" id="UP000287969"/>
    </source>
</evidence>
<dbReference type="EMBL" id="CP035282">
    <property type="protein sequence ID" value="QAT61040.1"/>
    <property type="molecule type" value="Genomic_DNA"/>
</dbReference>
<dbReference type="AlphaFoldDB" id="A0A410QAN8"/>
<dbReference type="RefSeq" id="WP_071140071.1">
    <property type="nucleotide sequence ID" value="NZ_CP035282.1"/>
</dbReference>
<evidence type="ECO:0000313" key="3">
    <source>
        <dbReference type="EMBL" id="QAT61040.1"/>
    </source>
</evidence>
<dbReference type="PANTHER" id="PTHR30548:SF2">
    <property type="entry name" value="2-HYDROXYACYL-COA DEHYDRATASE,D-COMPONENT"/>
    <property type="match status" value="1"/>
</dbReference>
<dbReference type="Pfam" id="PF06050">
    <property type="entry name" value="HGD-D"/>
    <property type="match status" value="1"/>
</dbReference>
<dbReference type="KEGG" id="spoa:EQM13_05300"/>
<dbReference type="Gene3D" id="3.40.50.11890">
    <property type="match status" value="1"/>
</dbReference>
<organism evidence="3 4">
    <name type="scientific">Acidilutibacter cellobiosedens</name>
    <dbReference type="NCBI Taxonomy" id="2507161"/>
    <lineage>
        <taxon>Bacteria</taxon>
        <taxon>Bacillati</taxon>
        <taxon>Bacillota</taxon>
        <taxon>Tissierellia</taxon>
        <taxon>Tissierellales</taxon>
        <taxon>Acidilutibacteraceae</taxon>
        <taxon>Acidilutibacter</taxon>
    </lineage>
</organism>
<comment type="similarity">
    <text evidence="2">Belongs to the FldB/FldC dehydratase alpha/beta subunit family.</text>
</comment>
<proteinExistence type="inferred from homology"/>
<protein>
    <submittedName>
        <fullName evidence="3">2-hydroxyacyl-CoA dehydratase</fullName>
    </submittedName>
</protein>
<sequence>MGTVVEKFGEMVRKNVEKNPSRALELLRAGYFISGKQMKYLPKHQLLPHQKYAAVVSNRAIRAPLTSPDHSAVVSVFTPCELLHAMGIMPQFTEGLACYINGAKAESAFIRFAENAGIPQTYCSYHKILIGAALSGVLPKPRFVVNTTLACDANNSTFRLLADIWKVPHFTLDIPYRSSDREVSYVAEQMREFVLFLEETLSQKLSEKMLRNVIRRENRSIRLYQEFFNELSQKVLPNDMTSEMYKIFLTHVLLGTGEAEHYFELLVDDAQKSEPSNNEIRILWVHSLPFWQRSMKNIINFNPRVQLLCCDLNFDVMVELNEENPYESIAKKLLSHSLGGENTRRTDRILEMAKLLHADGIVYFCHWGCKHTLGGANAAKCILEDAGFPTLILDGDGCDRGNVNDGQMSTRMQAFLEILEAKK</sequence>
<name>A0A410QAN8_9FIRM</name>
<dbReference type="Proteomes" id="UP000287969">
    <property type="component" value="Chromosome"/>
</dbReference>
<dbReference type="Gene3D" id="3.40.50.11900">
    <property type="match status" value="1"/>
</dbReference>
<dbReference type="InterPro" id="IPR010327">
    <property type="entry name" value="FldB/FldC_alpha/beta"/>
</dbReference>
<dbReference type="GO" id="GO:0016836">
    <property type="term" value="F:hydro-lyase activity"/>
    <property type="evidence" value="ECO:0007669"/>
    <property type="project" value="UniProtKB-ARBA"/>
</dbReference>